<feature type="region of interest" description="Disordered" evidence="1">
    <location>
        <begin position="83"/>
        <end position="170"/>
    </location>
</feature>
<evidence type="ECO:0000256" key="1">
    <source>
        <dbReference type="SAM" id="MobiDB-lite"/>
    </source>
</evidence>
<feature type="transmembrane region" description="Helical" evidence="2">
    <location>
        <begin position="573"/>
        <end position="596"/>
    </location>
</feature>
<dbReference type="RefSeq" id="WP_030280308.1">
    <property type="nucleotide sequence ID" value="NZ_JBEZVI010000008.1"/>
</dbReference>
<feature type="transmembrane region" description="Helical" evidence="2">
    <location>
        <begin position="743"/>
        <end position="770"/>
    </location>
</feature>
<dbReference type="SUPFAM" id="SSF52540">
    <property type="entry name" value="P-loop containing nucleoside triphosphate hydrolases"/>
    <property type="match status" value="1"/>
</dbReference>
<feature type="domain" description="HTH cro/C1-type" evidence="3">
    <location>
        <begin position="9"/>
        <end position="64"/>
    </location>
</feature>
<accession>A0ABV2YYW4</accession>
<dbReference type="CDD" id="cd00093">
    <property type="entry name" value="HTH_XRE"/>
    <property type="match status" value="1"/>
</dbReference>
<dbReference type="InterPro" id="IPR010982">
    <property type="entry name" value="Lambda_DNA-bd_dom_sf"/>
</dbReference>
<dbReference type="PROSITE" id="PS50943">
    <property type="entry name" value="HTH_CROC1"/>
    <property type="match status" value="1"/>
</dbReference>
<dbReference type="Gene3D" id="1.10.260.40">
    <property type="entry name" value="lambda repressor-like DNA-binding domains"/>
    <property type="match status" value="1"/>
</dbReference>
<evidence type="ECO:0000313" key="4">
    <source>
        <dbReference type="EMBL" id="MEU3710938.1"/>
    </source>
</evidence>
<gene>
    <name evidence="4" type="ORF">AB0E61_12685</name>
</gene>
<keyword evidence="5" id="KW-1185">Reference proteome</keyword>
<feature type="compositionally biased region" description="Low complexity" evidence="1">
    <location>
        <begin position="152"/>
        <end position="161"/>
    </location>
</feature>
<comment type="caution">
    <text evidence="4">The sequence shown here is derived from an EMBL/GenBank/DDBJ whole genome shotgun (WGS) entry which is preliminary data.</text>
</comment>
<keyword evidence="2" id="KW-0472">Membrane</keyword>
<dbReference type="InterPro" id="IPR001387">
    <property type="entry name" value="Cro/C1-type_HTH"/>
</dbReference>
<dbReference type="Gene3D" id="3.40.50.300">
    <property type="entry name" value="P-loop containing nucleotide triphosphate hydrolases"/>
    <property type="match status" value="1"/>
</dbReference>
<keyword evidence="2" id="KW-0812">Transmembrane</keyword>
<feature type="transmembrane region" description="Helical" evidence="2">
    <location>
        <begin position="660"/>
        <end position="679"/>
    </location>
</feature>
<dbReference type="Proteomes" id="UP001550853">
    <property type="component" value="Unassembled WGS sequence"/>
</dbReference>
<dbReference type="Pfam" id="PF13560">
    <property type="entry name" value="HTH_31"/>
    <property type="match status" value="1"/>
</dbReference>
<evidence type="ECO:0000256" key="2">
    <source>
        <dbReference type="SAM" id="Phobius"/>
    </source>
</evidence>
<name>A0ABV2YYW4_9ACTN</name>
<protein>
    <submittedName>
        <fullName evidence="4">Helix-turn-helix domain-containing protein</fullName>
    </submittedName>
</protein>
<dbReference type="SMART" id="SM00530">
    <property type="entry name" value="HTH_XRE"/>
    <property type="match status" value="1"/>
</dbReference>
<sequence>MAGAFGEVLRRLRSRTGLTQEELAERSGVSVRTIRGLETGSRVNPRMTTVQELARALPLAPDERGELLRAALGGEARRGLDGAEVVRDGGAPEVVPGEEVARGAGPGPVLGTARGASVPGTVPDASAPGTNRGAGTTPASPGEAARPAADIPSSPDLSSTSAPPPASGPLADAVEQLAGAVAARWRREEEQRQIQDPFPLPVRWRAAAEELADHWANIRRLPPGAAAGPLALEGRLDGVAALYRRVPSGRLVVLGRSGSGKTVLALRFVLDHLASRTAAEPVPVIFSIGAWNPTAVPLRDWLADRLIRDHPGYAAQGPGGTTLAAALVESGRVLPVLDGFDEMAAGLRRPALEALNATTLPLLLTSRPAEYAAAVAETDVLTSAAAVELTDLTLDDLAAYLPRTTRKPGRARPAANAWEPVLTALRAHPAPPLAAVLTNPLMVALARAVYSDTPDHDPAELLDGERFGGPEALEDHLLESFLPTVYRRPSPSAPGARPRRAVAPDRARHWLGHLAHHLHRLETPDLAWWRLGGGLRRGPRTAVTALVTGVAIGLADAALAAAVGGPYPLVDGAVVGLLAGLMFGLVYWLTFAVRDVQVAPSAVRLRLGRGAPRGTAGPRLVVGTLGGGVFGLGYGLVVGLMQSRFRWPGGLRYGLIDGTFYGLVFSVAAGLSFCLLSLVESPLDLRSAAHPRGLLRTHRATVLTRLAVWAPLFGALVGGGAAAAVDLLRGVLGPLLWSPAAGLVLGTLSGVGGALGYVLALTAWGQWLVLGRFWLPLTGRLPWAVTAFLDDAYRRGVLRQAGAVYQFRHARLQHHLARAHRTAPGRGGPRR</sequence>
<reference evidence="4 5" key="1">
    <citation type="submission" date="2024-06" db="EMBL/GenBank/DDBJ databases">
        <title>The Natural Products Discovery Center: Release of the First 8490 Sequenced Strains for Exploring Actinobacteria Biosynthetic Diversity.</title>
        <authorList>
            <person name="Kalkreuter E."/>
            <person name="Kautsar S.A."/>
            <person name="Yang D."/>
            <person name="Bader C.D."/>
            <person name="Teijaro C.N."/>
            <person name="Fluegel L."/>
            <person name="Davis C.M."/>
            <person name="Simpson J.R."/>
            <person name="Lauterbach L."/>
            <person name="Steele A.D."/>
            <person name="Gui C."/>
            <person name="Meng S."/>
            <person name="Li G."/>
            <person name="Viehrig K."/>
            <person name="Ye F."/>
            <person name="Su P."/>
            <person name="Kiefer A.F."/>
            <person name="Nichols A."/>
            <person name="Cepeda A.J."/>
            <person name="Yan W."/>
            <person name="Fan B."/>
            <person name="Jiang Y."/>
            <person name="Adhikari A."/>
            <person name="Zheng C.-J."/>
            <person name="Schuster L."/>
            <person name="Cowan T.M."/>
            <person name="Smanski M.J."/>
            <person name="Chevrette M.G."/>
            <person name="De Carvalho L.P.S."/>
            <person name="Shen B."/>
        </authorList>
    </citation>
    <scope>NUCLEOTIDE SEQUENCE [LARGE SCALE GENOMIC DNA]</scope>
    <source>
        <strain evidence="4 5">NPDC033039</strain>
    </source>
</reference>
<dbReference type="EMBL" id="JBEZVI010000008">
    <property type="protein sequence ID" value="MEU3710938.1"/>
    <property type="molecule type" value="Genomic_DNA"/>
</dbReference>
<dbReference type="Pfam" id="PF05729">
    <property type="entry name" value="NACHT"/>
    <property type="match status" value="1"/>
</dbReference>
<keyword evidence="2" id="KW-1133">Transmembrane helix</keyword>
<feature type="transmembrane region" description="Helical" evidence="2">
    <location>
        <begin position="700"/>
        <end position="723"/>
    </location>
</feature>
<dbReference type="InterPro" id="IPR007111">
    <property type="entry name" value="NACHT_NTPase"/>
</dbReference>
<dbReference type="SUPFAM" id="SSF47413">
    <property type="entry name" value="lambda repressor-like DNA-binding domains"/>
    <property type="match status" value="1"/>
</dbReference>
<organism evidence="4 5">
    <name type="scientific">Streptomyces catenulae</name>
    <dbReference type="NCBI Taxonomy" id="66875"/>
    <lineage>
        <taxon>Bacteria</taxon>
        <taxon>Bacillati</taxon>
        <taxon>Actinomycetota</taxon>
        <taxon>Actinomycetes</taxon>
        <taxon>Kitasatosporales</taxon>
        <taxon>Streptomycetaceae</taxon>
        <taxon>Streptomyces</taxon>
    </lineage>
</organism>
<evidence type="ECO:0000259" key="3">
    <source>
        <dbReference type="PROSITE" id="PS50943"/>
    </source>
</evidence>
<dbReference type="InterPro" id="IPR027417">
    <property type="entry name" value="P-loop_NTPase"/>
</dbReference>
<proteinExistence type="predicted"/>
<feature type="transmembrane region" description="Helical" evidence="2">
    <location>
        <begin position="617"/>
        <end position="640"/>
    </location>
</feature>
<evidence type="ECO:0000313" key="5">
    <source>
        <dbReference type="Proteomes" id="UP001550853"/>
    </source>
</evidence>